<dbReference type="SUPFAM" id="SSF52540">
    <property type="entry name" value="P-loop containing nucleoside triphosphate hydrolases"/>
    <property type="match status" value="1"/>
</dbReference>
<evidence type="ECO:0000313" key="7">
    <source>
        <dbReference type="EMBL" id="MDT0300987.1"/>
    </source>
</evidence>
<evidence type="ECO:0000256" key="2">
    <source>
        <dbReference type="ARBA" id="ARBA00011322"/>
    </source>
</evidence>
<dbReference type="InterPro" id="IPR027417">
    <property type="entry name" value="P-loop_NTPase"/>
</dbReference>
<dbReference type="EMBL" id="JAVREK010000002">
    <property type="protein sequence ID" value="MDT0300987.1"/>
    <property type="molecule type" value="Genomic_DNA"/>
</dbReference>
<dbReference type="Proteomes" id="UP001183226">
    <property type="component" value="Unassembled WGS sequence"/>
</dbReference>
<gene>
    <name evidence="7" type="ORF">RM446_02560</name>
</gene>
<keyword evidence="8" id="KW-1185">Reference proteome</keyword>
<evidence type="ECO:0000256" key="1">
    <source>
        <dbReference type="ARBA" id="ARBA00006930"/>
    </source>
</evidence>
<dbReference type="InterPro" id="IPR038729">
    <property type="entry name" value="Rad50/SbcC_AAA"/>
</dbReference>
<sequence length="1008" mass="107561">MRLHRLTVCAFGPFAGTETVDFDRLGDGGLFLIHGPTGAGKTSVLDAVCFALYGRVPGAREAARSPRSNHASPGAAPEVSLELTVRGRRLHFLRRPAWQRPKKRGTGTTEEKAKVVVTELVEGAWHGLTTRPDEAGQIVGDLLGLSLAQFCQIVLLPQGDFARFLRADARERQASLERIFATDVFARVEKWLDEHANVCRKEAERAEAQVAEKAGLVAEVGRSPRPEGDLEELAPWAAEMAAVAAGTADDTAQAAAAAVQERDAARSRLDEARELERRQRRRADALRRRDELAGREPEREESAAELDAAERAAGVMPLLRTEDQRRTQLEKAELAAAERLGLVGEPAPGAGGGDRPGTGSTGVGDSADSARRREALSAAERARRDEAAKLEHLRGDADRLLAVRSEIASADTESAEARRRREECRERAAALPERRTRVAAELDAARGRTGSRESAEEALELARTRLDSARAVQRLTGELAQAEERRRARVDAAQEARDRLQGIRRSRIEGMAAEIADGLENGRACPVCGSDEHPAPAEGAADRPSPADEEAATAAADTAAAERSTAENAVAELNAKLEAAQGAAGAMDEDAAAASVGRRRADLERLGAAAAEVERLAAELQRIDADVEKARTDEAALTRAIAESEKVRETKAAEAGRLARTLDDARGEDADLATRIGRLAEEADLLKAAVQALDDRSAAAADLRAAERDARAATAEAGFTGAHRVRAAERGDDERRRLRERIRAHDDEAAAVRALLDDADLAAAGARPAPDTAGLSAAAEDAEGAAEHAVRWRDRFAERAQRLAELRAGLEHRLAASRPARRRHSVAAGLARLAAGTSADNRENVKLSAYVLAARLEQVVAAANDRLTTMAGARYELRHTVDKAAGDRSRSGGGLGLRVLDAWTGQERDPATLSGGETFVASLALALGLGDVAAQEAGGGDMHTLFIDEGFGTLDEETLEEVLEVLDALRDGGRAVGVVSHVADLRTRITTRLKVVKTPTGSRLQQTG</sequence>
<feature type="compositionally biased region" description="Basic and acidic residues" evidence="5">
    <location>
        <begin position="265"/>
        <end position="302"/>
    </location>
</feature>
<feature type="region of interest" description="Disordered" evidence="5">
    <location>
        <begin position="529"/>
        <end position="551"/>
    </location>
</feature>
<dbReference type="Pfam" id="PF13558">
    <property type="entry name" value="SbcC_Walker_B"/>
    <property type="match status" value="1"/>
</dbReference>
<dbReference type="PANTHER" id="PTHR32114:SF2">
    <property type="entry name" value="ABC TRANSPORTER ABCH.3"/>
    <property type="match status" value="1"/>
</dbReference>
<feature type="coiled-coil region" evidence="4">
    <location>
        <begin position="676"/>
        <end position="748"/>
    </location>
</feature>
<evidence type="ECO:0000259" key="6">
    <source>
        <dbReference type="Pfam" id="PF13476"/>
    </source>
</evidence>
<keyword evidence="4" id="KW-0175">Coiled coil</keyword>
<dbReference type="Pfam" id="PF13476">
    <property type="entry name" value="AAA_23"/>
    <property type="match status" value="1"/>
</dbReference>
<feature type="region of interest" description="Disordered" evidence="5">
    <location>
        <begin position="265"/>
        <end position="307"/>
    </location>
</feature>
<feature type="domain" description="Rad50/SbcC-type AAA" evidence="6">
    <location>
        <begin position="5"/>
        <end position="180"/>
    </location>
</feature>
<feature type="coiled-coil region" evidence="4">
    <location>
        <begin position="452"/>
        <end position="499"/>
    </location>
</feature>
<accession>A0ABU2KNZ2</accession>
<reference evidence="8" key="1">
    <citation type="submission" date="2023-07" db="EMBL/GenBank/DDBJ databases">
        <title>30 novel species of actinomycetes from the DSMZ collection.</title>
        <authorList>
            <person name="Nouioui I."/>
        </authorList>
    </citation>
    <scope>NUCLEOTIDE SEQUENCE [LARGE SCALE GENOMIC DNA]</scope>
    <source>
        <strain evidence="8">DSM 45055</strain>
    </source>
</reference>
<dbReference type="RefSeq" id="WP_311543421.1">
    <property type="nucleotide sequence ID" value="NZ_JAVREK010000002.1"/>
</dbReference>
<protein>
    <recommendedName>
        <fullName evidence="3">Nuclease SbcCD subunit C</fullName>
    </recommendedName>
</protein>
<dbReference type="PANTHER" id="PTHR32114">
    <property type="entry name" value="ABC TRANSPORTER ABCH.3"/>
    <property type="match status" value="1"/>
</dbReference>
<comment type="caution">
    <text evidence="7">The sequence shown here is derived from an EMBL/GenBank/DDBJ whole genome shotgun (WGS) entry which is preliminary data.</text>
</comment>
<evidence type="ECO:0000256" key="3">
    <source>
        <dbReference type="ARBA" id="ARBA00013368"/>
    </source>
</evidence>
<name>A0ABU2KNZ2_9ACTN</name>
<feature type="coiled-coil region" evidence="4">
    <location>
        <begin position="556"/>
        <end position="633"/>
    </location>
</feature>
<comment type="similarity">
    <text evidence="1">Belongs to the SMC family. SbcC subfamily.</text>
</comment>
<proteinExistence type="inferred from homology"/>
<evidence type="ECO:0000313" key="8">
    <source>
        <dbReference type="Proteomes" id="UP001183226"/>
    </source>
</evidence>
<organism evidence="7 8">
    <name type="scientific">Streptomonospora wellingtoniae</name>
    <dbReference type="NCBI Taxonomy" id="3075544"/>
    <lineage>
        <taxon>Bacteria</taxon>
        <taxon>Bacillati</taxon>
        <taxon>Actinomycetota</taxon>
        <taxon>Actinomycetes</taxon>
        <taxon>Streptosporangiales</taxon>
        <taxon>Nocardiopsidaceae</taxon>
        <taxon>Streptomonospora</taxon>
    </lineage>
</organism>
<feature type="compositionally biased region" description="Gly residues" evidence="5">
    <location>
        <begin position="349"/>
        <end position="362"/>
    </location>
</feature>
<evidence type="ECO:0000256" key="4">
    <source>
        <dbReference type="SAM" id="Coils"/>
    </source>
</evidence>
<feature type="region of interest" description="Disordered" evidence="5">
    <location>
        <begin position="342"/>
        <end position="383"/>
    </location>
</feature>
<dbReference type="Gene3D" id="3.40.50.300">
    <property type="entry name" value="P-loop containing nucleotide triphosphate hydrolases"/>
    <property type="match status" value="2"/>
</dbReference>
<evidence type="ECO:0000256" key="5">
    <source>
        <dbReference type="SAM" id="MobiDB-lite"/>
    </source>
</evidence>
<feature type="compositionally biased region" description="Basic and acidic residues" evidence="5">
    <location>
        <begin position="368"/>
        <end position="383"/>
    </location>
</feature>
<comment type="subunit">
    <text evidence="2">Heterodimer of SbcC and SbcD.</text>
</comment>